<reference evidence="1" key="1">
    <citation type="submission" date="2014-09" db="EMBL/GenBank/DDBJ databases">
        <authorList>
            <person name="Magalhaes I.L.F."/>
            <person name="Oliveira U."/>
            <person name="Santos F.R."/>
            <person name="Vidigal T.H.D.A."/>
            <person name="Brescovit A.D."/>
            <person name="Santos A.J."/>
        </authorList>
    </citation>
    <scope>NUCLEOTIDE SEQUENCE</scope>
    <source>
        <tissue evidence="1">Shoot tissue taken approximately 20 cm above the soil surface</tissue>
    </source>
</reference>
<reference evidence="1" key="2">
    <citation type="journal article" date="2015" name="Data Brief">
        <title>Shoot transcriptome of the giant reed, Arundo donax.</title>
        <authorList>
            <person name="Barrero R.A."/>
            <person name="Guerrero F.D."/>
            <person name="Moolhuijzen P."/>
            <person name="Goolsby J.A."/>
            <person name="Tidwell J."/>
            <person name="Bellgard S.E."/>
            <person name="Bellgard M.I."/>
        </authorList>
    </citation>
    <scope>NUCLEOTIDE SEQUENCE</scope>
    <source>
        <tissue evidence="1">Shoot tissue taken approximately 20 cm above the soil surface</tissue>
    </source>
</reference>
<evidence type="ECO:0000313" key="1">
    <source>
        <dbReference type="EMBL" id="JAD39606.1"/>
    </source>
</evidence>
<organism evidence="1">
    <name type="scientific">Arundo donax</name>
    <name type="common">Giant reed</name>
    <name type="synonym">Donax arundinaceus</name>
    <dbReference type="NCBI Taxonomy" id="35708"/>
    <lineage>
        <taxon>Eukaryota</taxon>
        <taxon>Viridiplantae</taxon>
        <taxon>Streptophyta</taxon>
        <taxon>Embryophyta</taxon>
        <taxon>Tracheophyta</taxon>
        <taxon>Spermatophyta</taxon>
        <taxon>Magnoliopsida</taxon>
        <taxon>Liliopsida</taxon>
        <taxon>Poales</taxon>
        <taxon>Poaceae</taxon>
        <taxon>PACMAD clade</taxon>
        <taxon>Arundinoideae</taxon>
        <taxon>Arundineae</taxon>
        <taxon>Arundo</taxon>
    </lineage>
</organism>
<proteinExistence type="predicted"/>
<dbReference type="AlphaFoldDB" id="A0A0A8ZLF7"/>
<dbReference type="EMBL" id="GBRH01258289">
    <property type="protein sequence ID" value="JAD39606.1"/>
    <property type="molecule type" value="Transcribed_RNA"/>
</dbReference>
<sequence length="50" mass="5592">MPVEAAFSDQLVDKHKPVATVAPTQELHKVTVLQPAYDPHLCLELFPPLR</sequence>
<accession>A0A0A8ZLF7</accession>
<protein>
    <submittedName>
        <fullName evidence="1">Uncharacterized protein</fullName>
    </submittedName>
</protein>
<name>A0A0A8ZLF7_ARUDO</name>